<accession>A0A8G0LNC3</accession>
<name>A0A8G0LNC3_9HYPO</name>
<keyword evidence="1" id="KW-0812">Transmembrane</keyword>
<proteinExistence type="predicted"/>
<reference evidence="2 3" key="1">
    <citation type="journal article" date="2021" name="BMC Genomics">
        <title>Telomere-to-telomere genome assembly of asparaginase-producing Trichoderma simmonsii.</title>
        <authorList>
            <person name="Chung D."/>
            <person name="Kwon Y.M."/>
            <person name="Yang Y."/>
        </authorList>
    </citation>
    <scope>NUCLEOTIDE SEQUENCE [LARGE SCALE GENOMIC DNA]</scope>
    <source>
        <strain evidence="2 3">GH-Sj1</strain>
    </source>
</reference>
<keyword evidence="1" id="KW-0472">Membrane</keyword>
<evidence type="ECO:0000313" key="3">
    <source>
        <dbReference type="Proteomes" id="UP000826661"/>
    </source>
</evidence>
<organism evidence="2 3">
    <name type="scientific">Trichoderma simmonsii</name>
    <dbReference type="NCBI Taxonomy" id="1491479"/>
    <lineage>
        <taxon>Eukaryota</taxon>
        <taxon>Fungi</taxon>
        <taxon>Dikarya</taxon>
        <taxon>Ascomycota</taxon>
        <taxon>Pezizomycotina</taxon>
        <taxon>Sordariomycetes</taxon>
        <taxon>Hypocreomycetidae</taxon>
        <taxon>Hypocreales</taxon>
        <taxon>Hypocreaceae</taxon>
        <taxon>Trichoderma</taxon>
    </lineage>
</organism>
<evidence type="ECO:0000313" key="2">
    <source>
        <dbReference type="EMBL" id="QYT02876.1"/>
    </source>
</evidence>
<keyword evidence="1" id="KW-1133">Transmembrane helix</keyword>
<sequence length="87" mass="9661">MISMMTLLQAVAVKARYAVGSDEWVHYHFEMAGILARFAFLVALLVGGVWWLWTTKKGGRESGQDAVFSCPQCGCRLVVSPAQQQQQ</sequence>
<keyword evidence="3" id="KW-1185">Reference proteome</keyword>
<feature type="transmembrane region" description="Helical" evidence="1">
    <location>
        <begin position="34"/>
        <end position="53"/>
    </location>
</feature>
<dbReference type="Proteomes" id="UP000826661">
    <property type="component" value="Chromosome V"/>
</dbReference>
<dbReference type="EMBL" id="CP075868">
    <property type="protein sequence ID" value="QYT02876.1"/>
    <property type="molecule type" value="Genomic_DNA"/>
</dbReference>
<evidence type="ECO:0000256" key="1">
    <source>
        <dbReference type="SAM" id="Phobius"/>
    </source>
</evidence>
<gene>
    <name evidence="2" type="ORF">H0G86_009859</name>
</gene>
<dbReference type="AlphaFoldDB" id="A0A8G0LNC3"/>
<protein>
    <submittedName>
        <fullName evidence="2">Uncharacterized protein</fullName>
    </submittedName>
</protein>